<proteinExistence type="predicted"/>
<accession>A0ACC2H4P2</accession>
<sequence length="93" mass="10059">MKLTNSKQNSSPSSQSSGQPSQPPSRPAALSLQGANRFVGVTVNARLPNVRQHLTFPRTTASMPLKSVLPELQIYRPSQLMGSSFHVKMGTPD</sequence>
<evidence type="ECO:0000313" key="2">
    <source>
        <dbReference type="Proteomes" id="UP001157502"/>
    </source>
</evidence>
<name>A0ACC2H4P2_DALPE</name>
<dbReference type="Proteomes" id="UP001157502">
    <property type="component" value="Chromosome 6"/>
</dbReference>
<organism evidence="1 2">
    <name type="scientific">Dallia pectoralis</name>
    <name type="common">Alaska blackfish</name>
    <dbReference type="NCBI Taxonomy" id="75939"/>
    <lineage>
        <taxon>Eukaryota</taxon>
        <taxon>Metazoa</taxon>
        <taxon>Chordata</taxon>
        <taxon>Craniata</taxon>
        <taxon>Vertebrata</taxon>
        <taxon>Euteleostomi</taxon>
        <taxon>Actinopterygii</taxon>
        <taxon>Neopterygii</taxon>
        <taxon>Teleostei</taxon>
        <taxon>Protacanthopterygii</taxon>
        <taxon>Esociformes</taxon>
        <taxon>Umbridae</taxon>
        <taxon>Dallia</taxon>
    </lineage>
</organism>
<keyword evidence="2" id="KW-1185">Reference proteome</keyword>
<gene>
    <name evidence="1" type="ORF">DPEC_G00079120</name>
</gene>
<reference evidence="1" key="1">
    <citation type="submission" date="2021-05" db="EMBL/GenBank/DDBJ databases">
        <authorList>
            <person name="Pan Q."/>
            <person name="Jouanno E."/>
            <person name="Zahm M."/>
            <person name="Klopp C."/>
            <person name="Cabau C."/>
            <person name="Louis A."/>
            <person name="Berthelot C."/>
            <person name="Parey E."/>
            <person name="Roest Crollius H."/>
            <person name="Montfort J."/>
            <person name="Robinson-Rechavi M."/>
            <person name="Bouchez O."/>
            <person name="Lampietro C."/>
            <person name="Lopez Roques C."/>
            <person name="Donnadieu C."/>
            <person name="Postlethwait J."/>
            <person name="Bobe J."/>
            <person name="Dillon D."/>
            <person name="Chandos A."/>
            <person name="von Hippel F."/>
            <person name="Guiguen Y."/>
        </authorList>
    </citation>
    <scope>NUCLEOTIDE SEQUENCE</scope>
    <source>
        <strain evidence="1">YG-Jan2019</strain>
    </source>
</reference>
<evidence type="ECO:0000313" key="1">
    <source>
        <dbReference type="EMBL" id="KAJ8010822.1"/>
    </source>
</evidence>
<protein>
    <submittedName>
        <fullName evidence="1">Uncharacterized protein</fullName>
    </submittedName>
</protein>
<comment type="caution">
    <text evidence="1">The sequence shown here is derived from an EMBL/GenBank/DDBJ whole genome shotgun (WGS) entry which is preliminary data.</text>
</comment>
<dbReference type="EMBL" id="CM055733">
    <property type="protein sequence ID" value="KAJ8010822.1"/>
    <property type="molecule type" value="Genomic_DNA"/>
</dbReference>